<keyword evidence="1" id="KW-0444">Lipid biosynthesis</keyword>
<evidence type="ECO:0000313" key="3">
    <source>
        <dbReference type="EMBL" id="CAG2226436.1"/>
    </source>
</evidence>
<evidence type="ECO:0000256" key="1">
    <source>
        <dbReference type="RuleBase" id="RU368094"/>
    </source>
</evidence>
<proteinExistence type="inferred from homology"/>
<dbReference type="PANTHER" id="PTHR21301:SF10">
    <property type="entry name" value="REVERSE TRANSCRIPTASE DOMAIN-CONTAINING PROTEIN"/>
    <property type="match status" value="1"/>
</dbReference>
<dbReference type="InterPro" id="IPR000477">
    <property type="entry name" value="RT_dom"/>
</dbReference>
<dbReference type="GO" id="GO:0006659">
    <property type="term" value="P:phosphatidylserine biosynthetic process"/>
    <property type="evidence" value="ECO:0007669"/>
    <property type="project" value="UniProtKB-UniRule"/>
</dbReference>
<dbReference type="PANTHER" id="PTHR21301">
    <property type="entry name" value="REVERSE TRANSCRIPTASE"/>
    <property type="match status" value="1"/>
</dbReference>
<dbReference type="AlphaFoldDB" id="A0A8S3SZ27"/>
<dbReference type="Proteomes" id="UP000683360">
    <property type="component" value="Unassembled WGS sequence"/>
</dbReference>
<keyword evidence="1" id="KW-0443">Lipid metabolism</keyword>
<keyword evidence="1" id="KW-1208">Phospholipid metabolism</keyword>
<feature type="transmembrane region" description="Helical" evidence="1">
    <location>
        <begin position="74"/>
        <end position="92"/>
    </location>
</feature>
<keyword evidence="1" id="KW-1133">Transmembrane helix</keyword>
<comment type="catalytic activity">
    <reaction evidence="1">
        <text>a 1,2-diacyl-sn-glycero-3-phosphoethanolamine + L-serine = a 1,2-diacyl-sn-glycero-3-phospho-L-serine + ethanolamine</text>
        <dbReference type="Rhea" id="RHEA:27606"/>
        <dbReference type="ChEBI" id="CHEBI:33384"/>
        <dbReference type="ChEBI" id="CHEBI:57262"/>
        <dbReference type="ChEBI" id="CHEBI:57603"/>
        <dbReference type="ChEBI" id="CHEBI:64612"/>
        <dbReference type="EC" id="2.7.8.29"/>
    </reaction>
</comment>
<protein>
    <recommendedName>
        <fullName evidence="1">Phosphatidylserine synthase</fullName>
        <ecNumber evidence="1">2.7.8.29</ecNumber>
    </recommendedName>
    <alternativeName>
        <fullName evidence="1">Serine-exchange enzyme</fullName>
    </alternativeName>
</protein>
<keyword evidence="1" id="KW-0594">Phospholipid biosynthesis</keyword>
<comment type="similarity">
    <text evidence="1">Belongs to the phosphatidyl serine synthase family.</text>
</comment>
<evidence type="ECO:0000313" key="4">
    <source>
        <dbReference type="Proteomes" id="UP000683360"/>
    </source>
</evidence>
<keyword evidence="1" id="KW-0812">Transmembrane</keyword>
<feature type="transmembrane region" description="Helical" evidence="1">
    <location>
        <begin position="40"/>
        <end position="62"/>
    </location>
</feature>
<dbReference type="Pfam" id="PF03034">
    <property type="entry name" value="PSS"/>
    <property type="match status" value="1"/>
</dbReference>
<organism evidence="3 4">
    <name type="scientific">Mytilus edulis</name>
    <name type="common">Blue mussel</name>
    <dbReference type="NCBI Taxonomy" id="6550"/>
    <lineage>
        <taxon>Eukaryota</taxon>
        <taxon>Metazoa</taxon>
        <taxon>Spiralia</taxon>
        <taxon>Lophotrochozoa</taxon>
        <taxon>Mollusca</taxon>
        <taxon>Bivalvia</taxon>
        <taxon>Autobranchia</taxon>
        <taxon>Pteriomorphia</taxon>
        <taxon>Mytilida</taxon>
        <taxon>Mytiloidea</taxon>
        <taxon>Mytilidae</taxon>
        <taxon>Mytilinae</taxon>
        <taxon>Mytilus</taxon>
    </lineage>
</organism>
<reference evidence="3" key="1">
    <citation type="submission" date="2021-03" db="EMBL/GenBank/DDBJ databases">
        <authorList>
            <person name="Bekaert M."/>
        </authorList>
    </citation>
    <scope>NUCLEOTIDE SEQUENCE</scope>
</reference>
<keyword evidence="1" id="KW-0256">Endoplasmic reticulum</keyword>
<dbReference type="InterPro" id="IPR004277">
    <property type="entry name" value="PSS"/>
</dbReference>
<accession>A0A8S3SZ27</accession>
<name>A0A8S3SZ27_MYTED</name>
<dbReference type="OrthoDB" id="10047121at2759"/>
<dbReference type="GO" id="GO:0005789">
    <property type="term" value="C:endoplasmic reticulum membrane"/>
    <property type="evidence" value="ECO:0007669"/>
    <property type="project" value="UniProtKB-SubCell"/>
</dbReference>
<dbReference type="PROSITE" id="PS50878">
    <property type="entry name" value="RT_POL"/>
    <property type="match status" value="1"/>
</dbReference>
<keyword evidence="1" id="KW-0472">Membrane</keyword>
<feature type="transmembrane region" description="Helical" evidence="1">
    <location>
        <begin position="104"/>
        <end position="125"/>
    </location>
</feature>
<gene>
    <name evidence="3" type="ORF">MEDL_39471</name>
</gene>
<dbReference type="EMBL" id="CAJPWZ010001900">
    <property type="protein sequence ID" value="CAG2226436.1"/>
    <property type="molecule type" value="Genomic_DNA"/>
</dbReference>
<dbReference type="EC" id="2.7.8.29" evidence="1"/>
<dbReference type="GO" id="GO:0106245">
    <property type="term" value="F:L-serine-phosphatidylethanolamine phosphatidyltransferase activity"/>
    <property type="evidence" value="ECO:0007669"/>
    <property type="project" value="UniProtKB-UniRule"/>
</dbReference>
<comment type="caution">
    <text evidence="3">The sequence shown here is derived from an EMBL/GenBank/DDBJ whole genome shotgun (WGS) entry which is preliminary data.</text>
</comment>
<comment type="subcellular location">
    <subcellularLocation>
        <location evidence="1">Endoplasmic reticulum membrane</location>
        <topology evidence="1">Multi-pass membrane protein</topology>
    </subcellularLocation>
</comment>
<comment type="function">
    <text evidence="1">Catalyzes a base-exchange reaction in which the polar head group of phosphatidylethanolamine (PE) is replaced by L-serine.</text>
</comment>
<evidence type="ECO:0000259" key="2">
    <source>
        <dbReference type="PROSITE" id="PS50878"/>
    </source>
</evidence>
<comment type="pathway">
    <text evidence="1">Phospholipid metabolism; phosphatidylserine biosynthesis.</text>
</comment>
<keyword evidence="1 3" id="KW-0808">Transferase</keyword>
<sequence length="345" mass="40110">MAAANNETDKVMRLHKATAYNWEAERNKYKDIQDDGTMSFFWQAHTILVLVLSSIALIYVTIFEETVDDSDYNMKRGIIAMLVTFLAVGVTQTPDGPLKRPHPAFWRLILCLSIAYELALVWLLFQSHNPKHGHMYFLPKIHKINPEVDKNIFKQGFNHSDIEVAYRPIVNKSNSPTCRIEKFLDLIFKPLLRKDPFFIQDSKDFIVKLEKEKIENKCFLIAYDVTSMYTNMQIKDLQETLVNNLEKIDKLSYNFQIPNLADLAELIKIVIENNEFEFNGHIYKQIIGAPMGGILSPTCTDLHLASILKMILDKFQYRTHIKLHCQYRDDGFMVFTGNMLQIEDF</sequence>
<comment type="caution">
    <text evidence="1">Lacks conserved residue(s) required for the propagation of feature annotation.</text>
</comment>
<feature type="domain" description="Reverse transcriptase" evidence="2">
    <location>
        <begin position="119"/>
        <end position="345"/>
    </location>
</feature>
<keyword evidence="4" id="KW-1185">Reference proteome</keyword>